<dbReference type="Proteomes" id="UP001224083">
    <property type="component" value="Unassembled WGS sequence"/>
</dbReference>
<feature type="domain" description="DJ-1/PfpI" evidence="1">
    <location>
        <begin position="2"/>
        <end position="161"/>
    </location>
</feature>
<evidence type="ECO:0000313" key="3">
    <source>
        <dbReference type="Proteomes" id="UP001224083"/>
    </source>
</evidence>
<reference evidence="2 3" key="1">
    <citation type="submission" date="2022-12" db="EMBL/GenBank/DDBJ databases">
        <title>Genome sequence of Pasteurellaceae Bisgaard Taxon 45.</title>
        <authorList>
            <person name="Foggin C."/>
            <person name="Rosen L.E."/>
            <person name="Henton M."/>
            <person name="Buys A."/>
            <person name="Floyd T."/>
            <person name="Turner A.D."/>
            <person name="Tarbin J."/>
            <person name="Lloyd A.S."/>
            <person name="Chaitezvi C."/>
            <person name="Ellis R.J."/>
            <person name="Roberts H.C."/>
            <person name="Dastjerdi A."/>
            <person name="Nunez A."/>
            <person name="Van Vliet A.H."/>
            <person name="Steinbach F."/>
        </authorList>
    </citation>
    <scope>NUCLEOTIDE SEQUENCE [LARGE SCALE GENOMIC DNA]</scope>
    <source>
        <strain evidence="2 3">VF20HR</strain>
    </source>
</reference>
<proteinExistence type="predicted"/>
<comment type="caution">
    <text evidence="2">The sequence shown here is derived from an EMBL/GenBank/DDBJ whole genome shotgun (WGS) entry which is preliminary data.</text>
</comment>
<accession>A0ABT9KDP1</accession>
<evidence type="ECO:0000313" key="2">
    <source>
        <dbReference type="EMBL" id="MDP9500183.1"/>
    </source>
</evidence>
<dbReference type="Pfam" id="PF01965">
    <property type="entry name" value="DJ-1_PfpI"/>
    <property type="match status" value="1"/>
</dbReference>
<organism evidence="2 3">
    <name type="scientific">Bisgaard Taxon 45</name>
    <dbReference type="NCBI Taxonomy" id="304289"/>
    <lineage>
        <taxon>Bacteria</taxon>
        <taxon>Pseudomonadati</taxon>
        <taxon>Pseudomonadota</taxon>
        <taxon>Gammaproteobacteria</taxon>
        <taxon>Pasteurellales</taxon>
        <taxon>Pasteurellaceae</taxon>
    </lineage>
</organism>
<dbReference type="EMBL" id="JAQAHH010000005">
    <property type="protein sequence ID" value="MDP9500183.1"/>
    <property type="molecule type" value="Genomic_DNA"/>
</dbReference>
<dbReference type="InterPro" id="IPR002818">
    <property type="entry name" value="DJ-1/PfpI"/>
</dbReference>
<dbReference type="SUPFAM" id="SSF52317">
    <property type="entry name" value="Class I glutamine amidotransferase-like"/>
    <property type="match status" value="1"/>
</dbReference>
<dbReference type="PANTHER" id="PTHR43130">
    <property type="entry name" value="ARAC-FAMILY TRANSCRIPTIONAL REGULATOR"/>
    <property type="match status" value="1"/>
</dbReference>
<protein>
    <submittedName>
        <fullName evidence="2">DJ-1/PfpI family protein</fullName>
    </submittedName>
</protein>
<dbReference type="Gene3D" id="3.40.50.880">
    <property type="match status" value="1"/>
</dbReference>
<gene>
    <name evidence="2" type="ORF">O7M46_04355</name>
</gene>
<dbReference type="InterPro" id="IPR029062">
    <property type="entry name" value="Class_I_gatase-like"/>
</dbReference>
<dbReference type="CDD" id="cd03139">
    <property type="entry name" value="GATase1_PfpI_2"/>
    <property type="match status" value="1"/>
</dbReference>
<keyword evidence="3" id="KW-1185">Reference proteome</keyword>
<dbReference type="PANTHER" id="PTHR43130:SF15">
    <property type="entry name" value="THIJ_PFPI FAMILY PROTEIN (AFU_ORTHOLOGUE AFUA_5G14240)"/>
    <property type="match status" value="1"/>
</dbReference>
<name>A0ABT9KDP1_9PAST</name>
<sequence length="199" mass="22542">MNIYCLLFDDYETLDLMGPIEFLFRVPKVQLHYISKQGGLIKSCQGFKIETTSITCLPEKSILLIPGGQGTRQLVKDMPFLTWLTQLVDKAEFCLSVCTGSALLAATKQLDGKWATSNKLAFEWVRQINPHVKWKAVARWVREGKFYTSSGVSAGMDMTLGFICDQFGEELVYQIANQTEYVWNADPNKDDFATLYAEQ</sequence>
<evidence type="ECO:0000259" key="1">
    <source>
        <dbReference type="Pfam" id="PF01965"/>
    </source>
</evidence>
<dbReference type="InterPro" id="IPR052158">
    <property type="entry name" value="INH-QAR"/>
</dbReference>